<name>A0A926JUR0_9FLAO</name>
<dbReference type="SMART" id="SM00479">
    <property type="entry name" value="EXOIII"/>
    <property type="match status" value="1"/>
</dbReference>
<dbReference type="SUPFAM" id="SSF53098">
    <property type="entry name" value="Ribonuclease H-like"/>
    <property type="match status" value="1"/>
</dbReference>
<dbReference type="Proteomes" id="UP000653730">
    <property type="component" value="Unassembled WGS sequence"/>
</dbReference>
<organism evidence="4 5">
    <name type="scientific">Sinomicrobium weinanense</name>
    <dbReference type="NCBI Taxonomy" id="2842200"/>
    <lineage>
        <taxon>Bacteria</taxon>
        <taxon>Pseudomonadati</taxon>
        <taxon>Bacteroidota</taxon>
        <taxon>Flavobacteriia</taxon>
        <taxon>Flavobacteriales</taxon>
        <taxon>Flavobacteriaceae</taxon>
        <taxon>Sinomicrobium</taxon>
    </lineage>
</organism>
<dbReference type="AlphaFoldDB" id="A0A926JUR0"/>
<dbReference type="GO" id="GO:0005829">
    <property type="term" value="C:cytosol"/>
    <property type="evidence" value="ECO:0007669"/>
    <property type="project" value="TreeGrafter"/>
</dbReference>
<evidence type="ECO:0000256" key="1">
    <source>
        <dbReference type="ARBA" id="ARBA00025483"/>
    </source>
</evidence>
<dbReference type="PANTHER" id="PTHR30231:SF41">
    <property type="entry name" value="DNA POLYMERASE III SUBUNIT EPSILON"/>
    <property type="match status" value="1"/>
</dbReference>
<dbReference type="EMBL" id="JACVDC010000079">
    <property type="protein sequence ID" value="MBC9797925.1"/>
    <property type="molecule type" value="Genomic_DNA"/>
</dbReference>
<dbReference type="RefSeq" id="WP_187967050.1">
    <property type="nucleotide sequence ID" value="NZ_JACVDC010000079.1"/>
</dbReference>
<comment type="caution">
    <text evidence="4">The sequence shown here is derived from an EMBL/GenBank/DDBJ whole genome shotgun (WGS) entry which is preliminary data.</text>
</comment>
<dbReference type="PANTHER" id="PTHR30231">
    <property type="entry name" value="DNA POLYMERASE III SUBUNIT EPSILON"/>
    <property type="match status" value="1"/>
</dbReference>
<evidence type="ECO:0000313" key="5">
    <source>
        <dbReference type="Proteomes" id="UP000653730"/>
    </source>
</evidence>
<feature type="domain" description="Exonuclease" evidence="3">
    <location>
        <begin position="35"/>
        <end position="209"/>
    </location>
</feature>
<dbReference type="InterPro" id="IPR013520">
    <property type="entry name" value="Ribonucl_H"/>
</dbReference>
<keyword evidence="4" id="KW-0378">Hydrolase</keyword>
<dbReference type="GO" id="GO:0003887">
    <property type="term" value="F:DNA-directed DNA polymerase activity"/>
    <property type="evidence" value="ECO:0007669"/>
    <property type="project" value="InterPro"/>
</dbReference>
<dbReference type="GO" id="GO:0045004">
    <property type="term" value="P:DNA replication proofreading"/>
    <property type="evidence" value="ECO:0007669"/>
    <property type="project" value="TreeGrafter"/>
</dbReference>
<dbReference type="InterPro" id="IPR006054">
    <property type="entry name" value="DnaQ"/>
</dbReference>
<gene>
    <name evidence="4" type="ORF">IBL28_18280</name>
</gene>
<dbReference type="GO" id="GO:0003677">
    <property type="term" value="F:DNA binding"/>
    <property type="evidence" value="ECO:0007669"/>
    <property type="project" value="InterPro"/>
</dbReference>
<dbReference type="GO" id="GO:0008408">
    <property type="term" value="F:3'-5' exonuclease activity"/>
    <property type="evidence" value="ECO:0007669"/>
    <property type="project" value="TreeGrafter"/>
</dbReference>
<keyword evidence="4" id="KW-0540">Nuclease</keyword>
<dbReference type="Pfam" id="PF00929">
    <property type="entry name" value="RNase_T"/>
    <property type="match status" value="1"/>
</dbReference>
<dbReference type="NCBIfam" id="TIGR00573">
    <property type="entry name" value="dnaq"/>
    <property type="match status" value="1"/>
</dbReference>
<comment type="subunit">
    <text evidence="2">DNA polymerase III contains a core (composed of alpha, epsilon and theta chains) that associates with a tau subunit. This core dimerizes to form the POLIII' complex. PolIII' associates with the gamma complex (composed of gamma, delta, delta', psi and chi chains) and with the beta chain to form the complete DNA polymerase III complex.</text>
</comment>
<comment type="function">
    <text evidence="1">DNA polymerase III is a complex, multichain enzyme responsible for most of the replicative synthesis in bacteria. The epsilon subunit contain the editing function and is a proofreading 3'-5' exonuclease.</text>
</comment>
<dbReference type="InterPro" id="IPR012337">
    <property type="entry name" value="RNaseH-like_sf"/>
</dbReference>
<dbReference type="Gene3D" id="3.30.420.10">
    <property type="entry name" value="Ribonuclease H-like superfamily/Ribonuclease H"/>
    <property type="match status" value="1"/>
</dbReference>
<evidence type="ECO:0000256" key="2">
    <source>
        <dbReference type="ARBA" id="ARBA00026073"/>
    </source>
</evidence>
<dbReference type="FunFam" id="3.30.420.10:FF:000045">
    <property type="entry name" value="3'-5' exonuclease DinG"/>
    <property type="match status" value="1"/>
</dbReference>
<accession>A0A926JUR0</accession>
<dbReference type="CDD" id="cd06127">
    <property type="entry name" value="DEDDh"/>
    <property type="match status" value="1"/>
</dbReference>
<sequence length="219" mass="25325">MFNFFKKKQEDYPEYWQVYEQSFREKEKQDIADTRFVVFDTETTGFNYKTDRILSIGAVPVIHNTISVPDIMEIYIKQDMFNPETVKIHGLLREDGRVEAIDEEKAIQQFLAYISNAVLVAHHVHFDTSMINAALKRMGLPKLKNKVLDTSVLYNRTRITSNLIDRNKNHSLDELADALNISKSDRHTATGDAYITAVAFLKILSRLEKKGIYKSSKLF</sequence>
<evidence type="ECO:0000259" key="3">
    <source>
        <dbReference type="SMART" id="SM00479"/>
    </source>
</evidence>
<reference evidence="4 5" key="1">
    <citation type="submission" date="2020-09" db="EMBL/GenBank/DDBJ databases">
        <title>Sinomicrobium weinanense sp. nov., a halophilic bacteria isolated from saline-alkali soil.</title>
        <authorList>
            <person name="Wu P."/>
            <person name="Ren H."/>
            <person name="Mei Y."/>
            <person name="Liang Y."/>
            <person name="Chen Z."/>
        </authorList>
    </citation>
    <scope>NUCLEOTIDE SEQUENCE [LARGE SCALE GENOMIC DNA]</scope>
    <source>
        <strain evidence="4 5">FJxs</strain>
    </source>
</reference>
<keyword evidence="5" id="KW-1185">Reference proteome</keyword>
<evidence type="ECO:0000313" key="4">
    <source>
        <dbReference type="EMBL" id="MBC9797925.1"/>
    </source>
</evidence>
<dbReference type="InterPro" id="IPR036397">
    <property type="entry name" value="RNaseH_sf"/>
</dbReference>
<protein>
    <submittedName>
        <fullName evidence="4">3'-5' exonuclease</fullName>
    </submittedName>
</protein>
<proteinExistence type="predicted"/>
<keyword evidence="4" id="KW-0269">Exonuclease</keyword>